<accession>A0ABT6IF29</accession>
<keyword evidence="1" id="KW-0812">Transmembrane</keyword>
<organism evidence="2 3">
    <name type="scientific">Pseudomonas flavocrustae</name>
    <dbReference type="NCBI Taxonomy" id="2991719"/>
    <lineage>
        <taxon>Bacteria</taxon>
        <taxon>Pseudomonadati</taxon>
        <taxon>Pseudomonadota</taxon>
        <taxon>Gammaproteobacteria</taxon>
        <taxon>Pseudomonadales</taxon>
        <taxon>Pseudomonadaceae</taxon>
        <taxon>Pseudomonas</taxon>
    </lineage>
</organism>
<feature type="transmembrane region" description="Helical" evidence="1">
    <location>
        <begin position="90"/>
        <end position="111"/>
    </location>
</feature>
<evidence type="ECO:0000313" key="3">
    <source>
        <dbReference type="Proteomes" id="UP001157461"/>
    </source>
</evidence>
<feature type="transmembrane region" description="Helical" evidence="1">
    <location>
        <begin position="57"/>
        <end position="78"/>
    </location>
</feature>
<feature type="transmembrane region" description="Helical" evidence="1">
    <location>
        <begin position="149"/>
        <end position="167"/>
    </location>
</feature>
<sequence>MEGSADIEKPPRRIIEFGAIITTLTLVTYALGYLKLAVLYAVLDCTWVLRFHGPQDFIANGAVGVAAAFVSAVIFSFTKWRENSLQNAQVILGLIGLVSLLIAGGLSKLFSKSSVFFDPVMEVFPYVYMGPIFYDLFFSIYEKREAKNLSIYFMGVPVLLSVLIYIATDSKYKEVAKGLGSTYMVSRLSGADKSILVGSVNGKYLVLPCEARQRFSIIDPGSEWVVSPLASASDCQPALPR</sequence>
<proteinExistence type="predicted"/>
<reference evidence="2 3" key="1">
    <citation type="submission" date="2022-10" db="EMBL/GenBank/DDBJ databases">
        <title>A novel Pseudomonas species, isolated from Passiflora incarnata leaves.</title>
        <authorList>
            <person name="Cueva-Yesquen L.G."/>
            <person name="Fantinatti-Garboggini F."/>
        </authorList>
    </citation>
    <scope>NUCLEOTIDE SEQUENCE [LARGE SCALE GENOMIC DNA]</scope>
    <source>
        <strain evidence="2 3">CBMAI 2609</strain>
    </source>
</reference>
<comment type="caution">
    <text evidence="2">The sequence shown here is derived from an EMBL/GenBank/DDBJ whole genome shotgun (WGS) entry which is preliminary data.</text>
</comment>
<dbReference type="RefSeq" id="WP_280307415.1">
    <property type="nucleotide sequence ID" value="NZ_JAPDIQ010000003.1"/>
</dbReference>
<keyword evidence="3" id="KW-1185">Reference proteome</keyword>
<evidence type="ECO:0000313" key="2">
    <source>
        <dbReference type="EMBL" id="MDH4763026.1"/>
    </source>
</evidence>
<gene>
    <name evidence="2" type="ORF">OMP44_08960</name>
</gene>
<dbReference type="Proteomes" id="UP001157461">
    <property type="component" value="Unassembled WGS sequence"/>
</dbReference>
<dbReference type="EMBL" id="JAPDIQ010000003">
    <property type="protein sequence ID" value="MDH4763026.1"/>
    <property type="molecule type" value="Genomic_DNA"/>
</dbReference>
<feature type="transmembrane region" description="Helical" evidence="1">
    <location>
        <begin position="17"/>
        <end position="42"/>
    </location>
</feature>
<evidence type="ECO:0000256" key="1">
    <source>
        <dbReference type="SAM" id="Phobius"/>
    </source>
</evidence>
<name>A0ABT6IF29_9PSED</name>
<keyword evidence="1" id="KW-1133">Transmembrane helix</keyword>
<feature type="transmembrane region" description="Helical" evidence="1">
    <location>
        <begin position="123"/>
        <end position="142"/>
    </location>
</feature>
<keyword evidence="1" id="KW-0472">Membrane</keyword>
<protein>
    <submittedName>
        <fullName evidence="2">Uncharacterized protein</fullName>
    </submittedName>
</protein>